<proteinExistence type="predicted"/>
<dbReference type="EMBL" id="CVRI01000044">
    <property type="protein sequence ID" value="CRK96715.1"/>
    <property type="molecule type" value="Genomic_DNA"/>
</dbReference>
<sequence length="155" mass="17424">MYTENHYQSSEEKKSGNSTIIIFIVIALVIVLLLYMTWIAECCQEEFECCQEKYVYSESTTNTRSPIDTNMSAISSSNITDVDTPNNGIHNTFTNNPEPLISVTTTESNSTNPLNSHQSSTQHEQSFIIFHHPPILTDPPCYDEVGGDRQSNNLL</sequence>
<evidence type="ECO:0000256" key="1">
    <source>
        <dbReference type="SAM" id="Phobius"/>
    </source>
</evidence>
<name>A0A1J1I921_9DIPT</name>
<keyword evidence="1" id="KW-0812">Transmembrane</keyword>
<protein>
    <submittedName>
        <fullName evidence="2">CLUMA_CG009969, isoform A</fullName>
    </submittedName>
</protein>
<gene>
    <name evidence="2" type="ORF">CLUMA_CG009969</name>
</gene>
<accession>A0A1J1I921</accession>
<dbReference type="Proteomes" id="UP000183832">
    <property type="component" value="Unassembled WGS sequence"/>
</dbReference>
<organism evidence="2 3">
    <name type="scientific">Clunio marinus</name>
    <dbReference type="NCBI Taxonomy" id="568069"/>
    <lineage>
        <taxon>Eukaryota</taxon>
        <taxon>Metazoa</taxon>
        <taxon>Ecdysozoa</taxon>
        <taxon>Arthropoda</taxon>
        <taxon>Hexapoda</taxon>
        <taxon>Insecta</taxon>
        <taxon>Pterygota</taxon>
        <taxon>Neoptera</taxon>
        <taxon>Endopterygota</taxon>
        <taxon>Diptera</taxon>
        <taxon>Nematocera</taxon>
        <taxon>Chironomoidea</taxon>
        <taxon>Chironomidae</taxon>
        <taxon>Clunio</taxon>
    </lineage>
</organism>
<keyword evidence="1" id="KW-1133">Transmembrane helix</keyword>
<evidence type="ECO:0000313" key="2">
    <source>
        <dbReference type="EMBL" id="CRK96715.1"/>
    </source>
</evidence>
<keyword evidence="1" id="KW-0472">Membrane</keyword>
<reference evidence="2 3" key="1">
    <citation type="submission" date="2015-04" db="EMBL/GenBank/DDBJ databases">
        <authorList>
            <person name="Syromyatnikov M.Y."/>
            <person name="Popov V.N."/>
        </authorList>
    </citation>
    <scope>NUCLEOTIDE SEQUENCE [LARGE SCALE GENOMIC DNA]</scope>
</reference>
<keyword evidence="3" id="KW-1185">Reference proteome</keyword>
<evidence type="ECO:0000313" key="3">
    <source>
        <dbReference type="Proteomes" id="UP000183832"/>
    </source>
</evidence>
<dbReference type="AlphaFoldDB" id="A0A1J1I921"/>
<feature type="transmembrane region" description="Helical" evidence="1">
    <location>
        <begin position="20"/>
        <end position="40"/>
    </location>
</feature>